<dbReference type="PANTHER" id="PTHR43701">
    <property type="entry name" value="MEMBRANE TRANSPORTER PROTEIN MJ0441-RELATED"/>
    <property type="match status" value="1"/>
</dbReference>
<comment type="similarity">
    <text evidence="5">Belongs to the 4-toluene sulfonate uptake permease (TSUP) (TC 2.A.102) family.</text>
</comment>
<keyword evidence="2 5" id="KW-0812">Transmembrane</keyword>
<feature type="transmembrane region" description="Helical" evidence="5">
    <location>
        <begin position="226"/>
        <end position="244"/>
    </location>
</feature>
<evidence type="ECO:0000256" key="2">
    <source>
        <dbReference type="ARBA" id="ARBA00022692"/>
    </source>
</evidence>
<evidence type="ECO:0000256" key="3">
    <source>
        <dbReference type="ARBA" id="ARBA00022989"/>
    </source>
</evidence>
<feature type="transmembrane region" description="Helical" evidence="5">
    <location>
        <begin position="171"/>
        <end position="189"/>
    </location>
</feature>
<keyword evidence="3 5" id="KW-1133">Transmembrane helix</keyword>
<keyword evidence="4 5" id="KW-0472">Membrane</keyword>
<feature type="transmembrane region" description="Helical" evidence="5">
    <location>
        <begin position="98"/>
        <end position="116"/>
    </location>
</feature>
<dbReference type="Proteomes" id="UP000297535">
    <property type="component" value="Unassembled WGS sequence"/>
</dbReference>
<feature type="transmembrane region" description="Helical" evidence="5">
    <location>
        <begin position="74"/>
        <end position="92"/>
    </location>
</feature>
<evidence type="ECO:0000256" key="1">
    <source>
        <dbReference type="ARBA" id="ARBA00004141"/>
    </source>
</evidence>
<comment type="subcellular location">
    <subcellularLocation>
        <location evidence="5">Cell membrane</location>
        <topology evidence="5">Multi-pass membrane protein</topology>
    </subcellularLocation>
    <subcellularLocation>
        <location evidence="1">Membrane</location>
        <topology evidence="1">Multi-pass membrane protein</topology>
    </subcellularLocation>
</comment>
<evidence type="ECO:0000313" key="6">
    <source>
        <dbReference type="EMBL" id="TGD94576.1"/>
    </source>
</evidence>
<keyword evidence="5" id="KW-1003">Cell membrane</keyword>
<evidence type="ECO:0000313" key="7">
    <source>
        <dbReference type="Proteomes" id="UP000297535"/>
    </source>
</evidence>
<proteinExistence type="inferred from homology"/>
<feature type="transmembrane region" description="Helical" evidence="5">
    <location>
        <begin position="136"/>
        <end position="165"/>
    </location>
</feature>
<gene>
    <name evidence="6" type="ORF">EU555_31975</name>
</gene>
<accession>A0A4Z0NFN7</accession>
<dbReference type="PANTHER" id="PTHR43701:SF5">
    <property type="entry name" value="MEMBRANE TRANSPORTER PROTEIN-RELATED"/>
    <property type="match status" value="1"/>
</dbReference>
<evidence type="ECO:0000256" key="4">
    <source>
        <dbReference type="ARBA" id="ARBA00023136"/>
    </source>
</evidence>
<protein>
    <recommendedName>
        <fullName evidence="5">Probable membrane transporter protein</fullName>
    </recommendedName>
</protein>
<sequence>MSVSVELLLAACMFLGAALYTSVGHAGASAYIALMALFGVAPAVMRPTALVLNILVASFTSFRFLQAGMFRWRVLWPFLVGAIPLAFIGGAIQLPGAYYRPVVGMVLFLGAARLLWPGRRAVDREPRDPPIWAGVLVGAGIGLLSGLTGTGGGIFLSPMLLFMGWSTTKTASGVAALFILCNSIAGLLGNLSAVWALPTDLPLFAAAVMLGALLGTAFGIRSAVPVIQRALGLVLVIAGAKLIGIY</sequence>
<dbReference type="EMBL" id="SRLB01000043">
    <property type="protein sequence ID" value="TGD94576.1"/>
    <property type="molecule type" value="Genomic_DNA"/>
</dbReference>
<dbReference type="InterPro" id="IPR002781">
    <property type="entry name" value="TM_pro_TauE-like"/>
</dbReference>
<reference evidence="6 7" key="1">
    <citation type="submission" date="2019-04" db="EMBL/GenBank/DDBJ databases">
        <authorList>
            <person name="Feng G."/>
            <person name="Zhu H."/>
        </authorList>
    </citation>
    <scope>NUCLEOTIDE SEQUENCE [LARGE SCALE GENOMIC DNA]</scope>
    <source>
        <strain evidence="6 7">6HR-1</strain>
    </source>
</reference>
<dbReference type="RefSeq" id="WP_135419373.1">
    <property type="nucleotide sequence ID" value="NZ_SRLB01000043.1"/>
</dbReference>
<dbReference type="GO" id="GO:0005886">
    <property type="term" value="C:plasma membrane"/>
    <property type="evidence" value="ECO:0007669"/>
    <property type="project" value="UniProtKB-SubCell"/>
</dbReference>
<feature type="transmembrane region" description="Helical" evidence="5">
    <location>
        <begin position="201"/>
        <end position="220"/>
    </location>
</feature>
<dbReference type="OrthoDB" id="560496at2"/>
<dbReference type="AlphaFoldDB" id="A0A4Z0NFN7"/>
<evidence type="ECO:0000256" key="5">
    <source>
        <dbReference type="RuleBase" id="RU363041"/>
    </source>
</evidence>
<feature type="transmembrane region" description="Helical" evidence="5">
    <location>
        <begin position="36"/>
        <end position="62"/>
    </location>
</feature>
<organism evidence="6 7">
    <name type="scientific">Methylobacterium nonmethylotrophicum</name>
    <dbReference type="NCBI Taxonomy" id="1141884"/>
    <lineage>
        <taxon>Bacteria</taxon>
        <taxon>Pseudomonadati</taxon>
        <taxon>Pseudomonadota</taxon>
        <taxon>Alphaproteobacteria</taxon>
        <taxon>Hyphomicrobiales</taxon>
        <taxon>Methylobacteriaceae</taxon>
        <taxon>Methylobacterium</taxon>
    </lineage>
</organism>
<dbReference type="Pfam" id="PF01925">
    <property type="entry name" value="TauE"/>
    <property type="match status" value="1"/>
</dbReference>
<comment type="caution">
    <text evidence="6">The sequence shown here is derived from an EMBL/GenBank/DDBJ whole genome shotgun (WGS) entry which is preliminary data.</text>
</comment>
<keyword evidence="7" id="KW-1185">Reference proteome</keyword>
<dbReference type="InterPro" id="IPR051598">
    <property type="entry name" value="TSUP/Inactive_protease-like"/>
</dbReference>
<name>A0A4Z0NFN7_9HYPH</name>